<dbReference type="EMBL" id="CAJOBG010102342">
    <property type="protein sequence ID" value="CAF4708316.1"/>
    <property type="molecule type" value="Genomic_DNA"/>
</dbReference>
<organism evidence="1 2">
    <name type="scientific">Rotaria magnacalcarata</name>
    <dbReference type="NCBI Taxonomy" id="392030"/>
    <lineage>
        <taxon>Eukaryota</taxon>
        <taxon>Metazoa</taxon>
        <taxon>Spiralia</taxon>
        <taxon>Gnathifera</taxon>
        <taxon>Rotifera</taxon>
        <taxon>Eurotatoria</taxon>
        <taxon>Bdelloidea</taxon>
        <taxon>Philodinida</taxon>
        <taxon>Philodinidae</taxon>
        <taxon>Rotaria</taxon>
    </lineage>
</organism>
<accession>A0A821IPW4</accession>
<protein>
    <submittedName>
        <fullName evidence="1">Uncharacterized protein</fullName>
    </submittedName>
</protein>
<keyword evidence="2" id="KW-1185">Reference proteome</keyword>
<sequence>MSLSIFSIPSLVRRSLTVNLADENKRSTDVLDAGIAKIRLATAAK</sequence>
<reference evidence="1" key="1">
    <citation type="submission" date="2021-02" db="EMBL/GenBank/DDBJ databases">
        <authorList>
            <person name="Nowell W R."/>
        </authorList>
    </citation>
    <scope>NUCLEOTIDE SEQUENCE</scope>
</reference>
<gene>
    <name evidence="1" type="ORF">OVN521_LOCUS48645</name>
</gene>
<dbReference type="AlphaFoldDB" id="A0A821IPW4"/>
<name>A0A821IPW4_9BILA</name>
<dbReference type="Proteomes" id="UP000663866">
    <property type="component" value="Unassembled WGS sequence"/>
</dbReference>
<comment type="caution">
    <text evidence="1">The sequence shown here is derived from an EMBL/GenBank/DDBJ whole genome shotgun (WGS) entry which is preliminary data.</text>
</comment>
<feature type="non-terminal residue" evidence="1">
    <location>
        <position position="45"/>
    </location>
</feature>
<evidence type="ECO:0000313" key="1">
    <source>
        <dbReference type="EMBL" id="CAF4708316.1"/>
    </source>
</evidence>
<proteinExistence type="predicted"/>
<evidence type="ECO:0000313" key="2">
    <source>
        <dbReference type="Proteomes" id="UP000663866"/>
    </source>
</evidence>